<gene>
    <name evidence="1" type="ORF">VE26_02340</name>
</gene>
<reference evidence="1 2" key="1">
    <citation type="submission" date="2015-03" db="EMBL/GenBank/DDBJ databases">
        <authorList>
            <person name="Hassan Y."/>
            <person name="Lepp D."/>
            <person name="Li X.-Z."/>
            <person name="Zhou T."/>
        </authorList>
    </citation>
    <scope>NUCLEOTIDE SEQUENCE [LARGE SCALE GENOMIC DNA]</scope>
    <source>
        <strain evidence="1 2">IPL18</strain>
    </source>
</reference>
<accession>A0A0F5FJ29</accession>
<dbReference type="InterPro" id="IPR003737">
    <property type="entry name" value="GlcNAc_PI_deacetylase-related"/>
</dbReference>
<dbReference type="Proteomes" id="UP000033649">
    <property type="component" value="Unassembled WGS sequence"/>
</dbReference>
<dbReference type="OrthoDB" id="3514174at2"/>
<dbReference type="Pfam" id="PF02585">
    <property type="entry name" value="PIG-L"/>
    <property type="match status" value="1"/>
</dbReference>
<sequence>MNILAIGAHPDDIEIYMFGTLAACAARGDRLDYVIATDGAKGGNGDPVALSALRKNEARSAAALLDAKVHFLDFADGELVPDQSLILTLKSIIAEMDPDLILTHPAIDYHGDHRALSEAVRIAASFSAPVLYCDALRGVGPMPSYYVDITAHRAKKAIAINAHASQDPERFVVASEQLSAFRASQANGAAESHAEAFHFEPIFPFVDIRALLPPAPPVHPVANRARMRRLQEPSQQS</sequence>
<dbReference type="PANTHER" id="PTHR12993:SF30">
    <property type="entry name" value="N-ACETYL-ALPHA-D-GLUCOSAMINYL L-MALATE DEACETYLASE 1"/>
    <property type="match status" value="1"/>
</dbReference>
<name>A0A0F5FJ29_9HYPH</name>
<organism evidence="1 2">
    <name type="scientific">Devosia chinhatensis</name>
    <dbReference type="NCBI Taxonomy" id="429727"/>
    <lineage>
        <taxon>Bacteria</taxon>
        <taxon>Pseudomonadati</taxon>
        <taxon>Pseudomonadota</taxon>
        <taxon>Alphaproteobacteria</taxon>
        <taxon>Hyphomicrobiales</taxon>
        <taxon>Devosiaceae</taxon>
        <taxon>Devosia</taxon>
    </lineage>
</organism>
<dbReference type="SUPFAM" id="SSF102588">
    <property type="entry name" value="LmbE-like"/>
    <property type="match status" value="1"/>
</dbReference>
<dbReference type="STRING" id="429727.VE26_02340"/>
<protein>
    <submittedName>
        <fullName evidence="1">LmbE family protein</fullName>
    </submittedName>
</protein>
<dbReference type="InterPro" id="IPR024078">
    <property type="entry name" value="LmbE-like_dom_sf"/>
</dbReference>
<evidence type="ECO:0000313" key="1">
    <source>
        <dbReference type="EMBL" id="KKB08909.1"/>
    </source>
</evidence>
<dbReference type="AlphaFoldDB" id="A0A0F5FJ29"/>
<dbReference type="GO" id="GO:0016811">
    <property type="term" value="F:hydrolase activity, acting on carbon-nitrogen (but not peptide) bonds, in linear amides"/>
    <property type="evidence" value="ECO:0007669"/>
    <property type="project" value="TreeGrafter"/>
</dbReference>
<comment type="caution">
    <text evidence="1">The sequence shown here is derived from an EMBL/GenBank/DDBJ whole genome shotgun (WGS) entry which is preliminary data.</text>
</comment>
<dbReference type="PATRIC" id="fig|429727.3.peg.488"/>
<dbReference type="EMBL" id="JZEY01000054">
    <property type="protein sequence ID" value="KKB08909.1"/>
    <property type="molecule type" value="Genomic_DNA"/>
</dbReference>
<keyword evidence="2" id="KW-1185">Reference proteome</keyword>
<dbReference type="RefSeq" id="WP_046103599.1">
    <property type="nucleotide sequence ID" value="NZ_JZEY01000054.1"/>
</dbReference>
<dbReference type="Gene3D" id="3.40.50.10320">
    <property type="entry name" value="LmbE-like"/>
    <property type="match status" value="1"/>
</dbReference>
<dbReference type="PANTHER" id="PTHR12993">
    <property type="entry name" value="N-ACETYLGLUCOSAMINYL-PHOSPHATIDYLINOSITOL DE-N-ACETYLASE-RELATED"/>
    <property type="match status" value="1"/>
</dbReference>
<proteinExistence type="predicted"/>
<evidence type="ECO:0000313" key="2">
    <source>
        <dbReference type="Proteomes" id="UP000033649"/>
    </source>
</evidence>